<keyword evidence="3" id="KW-1185">Reference proteome</keyword>
<dbReference type="OrthoDB" id="999756at2759"/>
<comment type="caution">
    <text evidence="2">The sequence shown here is derived from an EMBL/GenBank/DDBJ whole genome shotgun (WGS) entry which is preliminary data.</text>
</comment>
<proteinExistence type="predicted"/>
<gene>
    <name evidence="2" type="ORF">J1N35_031132</name>
</gene>
<name>A0A9D3ZV20_9ROSI</name>
<protein>
    <submittedName>
        <fullName evidence="2">Uncharacterized protein</fullName>
    </submittedName>
</protein>
<keyword evidence="1" id="KW-0175">Coiled coil</keyword>
<feature type="coiled-coil region" evidence="1">
    <location>
        <begin position="50"/>
        <end position="112"/>
    </location>
</feature>
<evidence type="ECO:0000313" key="2">
    <source>
        <dbReference type="EMBL" id="KAH1066145.1"/>
    </source>
</evidence>
<dbReference type="Proteomes" id="UP000828251">
    <property type="component" value="Unassembled WGS sequence"/>
</dbReference>
<accession>A0A9D3ZV20</accession>
<sequence length="124" mass="14586">MELALYADTITQDYDIWRKRRVNCQQTSPTNYTFQNLFSEKMPSELEITRHEFEHANANLLQDISSLQKENYQLQIEVQIEKFKTVKVQKEAEAVRNNLRDIHLENKKLRNTIKNSGLGKSSAE</sequence>
<organism evidence="2 3">
    <name type="scientific">Gossypium stocksii</name>
    <dbReference type="NCBI Taxonomy" id="47602"/>
    <lineage>
        <taxon>Eukaryota</taxon>
        <taxon>Viridiplantae</taxon>
        <taxon>Streptophyta</taxon>
        <taxon>Embryophyta</taxon>
        <taxon>Tracheophyta</taxon>
        <taxon>Spermatophyta</taxon>
        <taxon>Magnoliopsida</taxon>
        <taxon>eudicotyledons</taxon>
        <taxon>Gunneridae</taxon>
        <taxon>Pentapetalae</taxon>
        <taxon>rosids</taxon>
        <taxon>malvids</taxon>
        <taxon>Malvales</taxon>
        <taxon>Malvaceae</taxon>
        <taxon>Malvoideae</taxon>
        <taxon>Gossypium</taxon>
    </lineage>
</organism>
<evidence type="ECO:0000256" key="1">
    <source>
        <dbReference type="SAM" id="Coils"/>
    </source>
</evidence>
<dbReference type="EMBL" id="JAIQCV010000009">
    <property type="protein sequence ID" value="KAH1066145.1"/>
    <property type="molecule type" value="Genomic_DNA"/>
</dbReference>
<evidence type="ECO:0000313" key="3">
    <source>
        <dbReference type="Proteomes" id="UP000828251"/>
    </source>
</evidence>
<dbReference type="AlphaFoldDB" id="A0A9D3ZV20"/>
<reference evidence="2 3" key="1">
    <citation type="journal article" date="2021" name="Plant Biotechnol. J.">
        <title>Multi-omics assisted identification of the key and species-specific regulatory components of drought-tolerant mechanisms in Gossypium stocksii.</title>
        <authorList>
            <person name="Yu D."/>
            <person name="Ke L."/>
            <person name="Zhang D."/>
            <person name="Wu Y."/>
            <person name="Sun Y."/>
            <person name="Mei J."/>
            <person name="Sun J."/>
            <person name="Sun Y."/>
        </authorList>
    </citation>
    <scope>NUCLEOTIDE SEQUENCE [LARGE SCALE GENOMIC DNA]</scope>
    <source>
        <strain evidence="3">cv. E1</strain>
        <tissue evidence="2">Leaf</tissue>
    </source>
</reference>